<reference evidence="3 4" key="1">
    <citation type="journal article" date="2016" name="Proc. Natl. Acad. Sci. U.S.A.">
        <title>Lipid metabolic changes in an early divergent fungus govern the establishment of a mutualistic symbiosis with endobacteria.</title>
        <authorList>
            <person name="Lastovetsky O.A."/>
            <person name="Gaspar M.L."/>
            <person name="Mondo S.J."/>
            <person name="LaButti K.M."/>
            <person name="Sandor L."/>
            <person name="Grigoriev I.V."/>
            <person name="Henry S.A."/>
            <person name="Pawlowska T.E."/>
        </authorList>
    </citation>
    <scope>NUCLEOTIDE SEQUENCE [LARGE SCALE GENOMIC DNA]</scope>
    <source>
        <strain evidence="3 4">ATCC 52813</strain>
    </source>
</reference>
<dbReference type="PANTHER" id="PTHR35617">
    <property type="entry name" value="PHAGE_INTEGRASE DOMAIN-CONTAINING PROTEIN"/>
    <property type="match status" value="1"/>
</dbReference>
<dbReference type="STRING" id="1340429.A0A2G4T5L7"/>
<keyword evidence="2" id="KW-0233">DNA recombination</keyword>
<name>A0A2G4T5L7_RHIZD</name>
<dbReference type="PANTHER" id="PTHR35617:SF3">
    <property type="entry name" value="CORE-BINDING (CB) DOMAIN-CONTAINING PROTEIN"/>
    <property type="match status" value="1"/>
</dbReference>
<dbReference type="GO" id="GO:0003677">
    <property type="term" value="F:DNA binding"/>
    <property type="evidence" value="ECO:0007669"/>
    <property type="project" value="UniProtKB-KW"/>
</dbReference>
<evidence type="ECO:0000256" key="2">
    <source>
        <dbReference type="ARBA" id="ARBA00023172"/>
    </source>
</evidence>
<accession>A0A2G4T5L7</accession>
<evidence type="ECO:0000313" key="3">
    <source>
        <dbReference type="EMBL" id="PHZ16314.1"/>
    </source>
</evidence>
<organism evidence="3 4">
    <name type="scientific">Rhizopus microsporus ATCC 52813</name>
    <dbReference type="NCBI Taxonomy" id="1340429"/>
    <lineage>
        <taxon>Eukaryota</taxon>
        <taxon>Fungi</taxon>
        <taxon>Fungi incertae sedis</taxon>
        <taxon>Mucoromycota</taxon>
        <taxon>Mucoromycotina</taxon>
        <taxon>Mucoromycetes</taxon>
        <taxon>Mucorales</taxon>
        <taxon>Mucorineae</taxon>
        <taxon>Rhizopodaceae</taxon>
        <taxon>Rhizopus</taxon>
    </lineage>
</organism>
<proteinExistence type="predicted"/>
<protein>
    <recommendedName>
        <fullName evidence="5">Tyr recombinase domain-containing protein</fullName>
    </recommendedName>
</protein>
<dbReference type="InterPro" id="IPR011010">
    <property type="entry name" value="DNA_brk_join_enz"/>
</dbReference>
<dbReference type="SUPFAM" id="SSF56349">
    <property type="entry name" value="DNA breaking-rejoining enzymes"/>
    <property type="match status" value="1"/>
</dbReference>
<keyword evidence="4" id="KW-1185">Reference proteome</keyword>
<evidence type="ECO:0000256" key="1">
    <source>
        <dbReference type="ARBA" id="ARBA00023125"/>
    </source>
</evidence>
<dbReference type="InterPro" id="IPR013762">
    <property type="entry name" value="Integrase-like_cat_sf"/>
</dbReference>
<sequence>MDSLGPLCGGRDDACLEPRPKRARNLIINAAARTLLDSSHLGSKRQYAFRQQAYRLWCDAREYDYLDPSPTQLINYLADQRTTKHLKSSTLLTYTTAIIAMFPTDTQSNIRNSKIYQDFIKALRSNTILSPKHWSYDVTPAIQYLKSWGPNSALNKAQLTAKTCWLLAMAGFLRPSDLERVDLDATVVSSDKVLSLNIVAPKEKRQGQRVTKVITIHPHTDPLLCPVAVFEEYKQRIASSDCRTAHPLFPTIRLNRLLRSLQNHNTPIAAERISKYIKQIMIKVGRPAQAPVPKARGLAATLAAQAGVSVDNIIAHGSWSSRDIFEHYYRLSSATSTNFSVSTLDQQPRSRLTKCNVM</sequence>
<gene>
    <name evidence="3" type="ORF">RHIMIDRAFT_246871</name>
</gene>
<dbReference type="RefSeq" id="XP_023470022.1">
    <property type="nucleotide sequence ID" value="XM_023610354.1"/>
</dbReference>
<dbReference type="Gene3D" id="1.10.150.130">
    <property type="match status" value="1"/>
</dbReference>
<dbReference type="GO" id="GO:0006310">
    <property type="term" value="P:DNA recombination"/>
    <property type="evidence" value="ECO:0007669"/>
    <property type="project" value="UniProtKB-KW"/>
</dbReference>
<keyword evidence="1" id="KW-0238">DNA-binding</keyword>
<dbReference type="GO" id="GO:0015074">
    <property type="term" value="P:DNA integration"/>
    <property type="evidence" value="ECO:0007669"/>
    <property type="project" value="InterPro"/>
</dbReference>
<dbReference type="Proteomes" id="UP000242254">
    <property type="component" value="Unassembled WGS sequence"/>
</dbReference>
<evidence type="ECO:0000313" key="4">
    <source>
        <dbReference type="Proteomes" id="UP000242254"/>
    </source>
</evidence>
<dbReference type="GeneID" id="35441344"/>
<evidence type="ECO:0008006" key="5">
    <source>
        <dbReference type="Google" id="ProtNLM"/>
    </source>
</evidence>
<dbReference type="SUPFAM" id="SSF47823">
    <property type="entry name" value="lambda integrase-like, N-terminal domain"/>
    <property type="match status" value="1"/>
</dbReference>
<dbReference type="Gene3D" id="1.10.443.10">
    <property type="entry name" value="Intergrase catalytic core"/>
    <property type="match status" value="1"/>
</dbReference>
<dbReference type="InterPro" id="IPR010998">
    <property type="entry name" value="Integrase_recombinase_N"/>
</dbReference>
<dbReference type="EMBL" id="KZ303843">
    <property type="protein sequence ID" value="PHZ16314.1"/>
    <property type="molecule type" value="Genomic_DNA"/>
</dbReference>
<dbReference type="AlphaFoldDB" id="A0A2G4T5L7"/>